<dbReference type="VEuPathDB" id="FungiDB:T551_02663"/>
<dbReference type="RefSeq" id="XP_018228806.1">
    <property type="nucleotide sequence ID" value="XM_018374926.1"/>
</dbReference>
<feature type="region of interest" description="Disordered" evidence="1">
    <location>
        <begin position="168"/>
        <end position="207"/>
    </location>
</feature>
<comment type="caution">
    <text evidence="2">The sequence shown here is derived from an EMBL/GenBank/DDBJ whole genome shotgun (WGS) entry which is preliminary data.</text>
</comment>
<evidence type="ECO:0000256" key="1">
    <source>
        <dbReference type="SAM" id="MobiDB-lite"/>
    </source>
</evidence>
<dbReference type="AlphaFoldDB" id="A0A0W4ZIQ7"/>
<protein>
    <submittedName>
        <fullName evidence="2">Uncharacterized protein</fullName>
    </submittedName>
</protein>
<dbReference type="EMBL" id="LFWA01000012">
    <property type="protein sequence ID" value="KTW28244.1"/>
    <property type="molecule type" value="Genomic_DNA"/>
</dbReference>
<feature type="region of interest" description="Disordered" evidence="1">
    <location>
        <begin position="61"/>
        <end position="81"/>
    </location>
</feature>
<sequence>MLNKHSCSEEDLDIQKEKSLEPLNEINVFKNPITRQNIHLETLSQEKIEYLIKKAQKNLEALSKTSSPKETDHRKSTKKNTFKWKGDHITPTYISKTGNISSIKPEVLEKSYKVINDDINQPIHYKPPLSRKEKKKSKSKCFCHLLAMERKGKNCWERLVSHVQARANTVSQDRTADPENEKYLGPQTTLQKGQERPPNILPAWNND</sequence>
<evidence type="ECO:0000313" key="3">
    <source>
        <dbReference type="Proteomes" id="UP000053447"/>
    </source>
</evidence>
<name>A0A0W4ZIQ7_PNEJ7</name>
<dbReference type="STRING" id="1408657.A0A0W4ZIQ7"/>
<keyword evidence="3" id="KW-1185">Reference proteome</keyword>
<dbReference type="GeneID" id="28941181"/>
<gene>
    <name evidence="2" type="ORF">T551_02663</name>
</gene>
<organism evidence="2 3">
    <name type="scientific">Pneumocystis jirovecii (strain RU7)</name>
    <name type="common">Human pneumocystis pneumonia agent</name>
    <dbReference type="NCBI Taxonomy" id="1408657"/>
    <lineage>
        <taxon>Eukaryota</taxon>
        <taxon>Fungi</taxon>
        <taxon>Dikarya</taxon>
        <taxon>Ascomycota</taxon>
        <taxon>Taphrinomycotina</taxon>
        <taxon>Pneumocystomycetes</taxon>
        <taxon>Pneumocystaceae</taxon>
        <taxon>Pneumocystis</taxon>
    </lineage>
</organism>
<proteinExistence type="predicted"/>
<reference evidence="3" key="1">
    <citation type="journal article" date="2016" name="Nat. Commun.">
        <title>Genome analysis of three Pneumocystis species reveals adaptation mechanisms to life exclusively in mammalian hosts.</title>
        <authorList>
            <person name="Ma L."/>
            <person name="Chen Z."/>
            <person name="Huang D.W."/>
            <person name="Kutty G."/>
            <person name="Ishihara M."/>
            <person name="Wang H."/>
            <person name="Abouelleil A."/>
            <person name="Bishop L."/>
            <person name="Davey E."/>
            <person name="Deng R."/>
            <person name="Deng X."/>
            <person name="Fan L."/>
            <person name="Fantoni G."/>
            <person name="Fitzgerald M."/>
            <person name="Gogineni E."/>
            <person name="Goldberg J.M."/>
            <person name="Handley G."/>
            <person name="Hu X."/>
            <person name="Huber C."/>
            <person name="Jiao X."/>
            <person name="Jones K."/>
            <person name="Levin J.Z."/>
            <person name="Liu Y."/>
            <person name="Macdonald P."/>
            <person name="Melnikov A."/>
            <person name="Raley C."/>
            <person name="Sassi M."/>
            <person name="Sherman B.T."/>
            <person name="Song X."/>
            <person name="Sykes S."/>
            <person name="Tran B."/>
            <person name="Walsh L."/>
            <person name="Xia Y."/>
            <person name="Yang J."/>
            <person name="Young S."/>
            <person name="Zeng Q."/>
            <person name="Zheng X."/>
            <person name="Stephens R."/>
            <person name="Nusbaum C."/>
            <person name="Birren B.W."/>
            <person name="Azadi P."/>
            <person name="Lempicki R.A."/>
            <person name="Cuomo C.A."/>
            <person name="Kovacs J.A."/>
        </authorList>
    </citation>
    <scope>NUCLEOTIDE SEQUENCE [LARGE SCALE GENOMIC DNA]</scope>
    <source>
        <strain evidence="3">RU7</strain>
    </source>
</reference>
<dbReference type="Proteomes" id="UP000053447">
    <property type="component" value="Unassembled WGS sequence"/>
</dbReference>
<dbReference type="OrthoDB" id="427886at2759"/>
<evidence type="ECO:0000313" key="2">
    <source>
        <dbReference type="EMBL" id="KTW28244.1"/>
    </source>
</evidence>
<accession>A0A0W4ZIQ7</accession>